<feature type="transmembrane region" description="Helical" evidence="4">
    <location>
        <begin position="152"/>
        <end position="173"/>
    </location>
</feature>
<dbReference type="Proteomes" id="UP000192907">
    <property type="component" value="Unassembled WGS sequence"/>
</dbReference>
<dbReference type="PANTHER" id="PTHR43395:SF10">
    <property type="entry name" value="CHEMOTAXIS PROTEIN CHEA"/>
    <property type="match status" value="1"/>
</dbReference>
<dbReference type="Pfam" id="PF02518">
    <property type="entry name" value="HATPase_c"/>
    <property type="match status" value="1"/>
</dbReference>
<evidence type="ECO:0000313" key="6">
    <source>
        <dbReference type="EMBL" id="SMF82800.1"/>
    </source>
</evidence>
<feature type="transmembrane region" description="Helical" evidence="4">
    <location>
        <begin position="38"/>
        <end position="56"/>
    </location>
</feature>
<keyword evidence="4" id="KW-1133">Transmembrane helix</keyword>
<dbReference type="Gene3D" id="3.30.565.10">
    <property type="entry name" value="Histidine kinase-like ATPase, C-terminal domain"/>
    <property type="match status" value="1"/>
</dbReference>
<dbReference type="GO" id="GO:0000155">
    <property type="term" value="F:phosphorelay sensor kinase activity"/>
    <property type="evidence" value="ECO:0007669"/>
    <property type="project" value="UniProtKB-ARBA"/>
</dbReference>
<evidence type="ECO:0000313" key="7">
    <source>
        <dbReference type="Proteomes" id="UP000192907"/>
    </source>
</evidence>
<dbReference type="Pfam" id="PF01627">
    <property type="entry name" value="Hpt"/>
    <property type="match status" value="1"/>
</dbReference>
<dbReference type="InterPro" id="IPR004358">
    <property type="entry name" value="Sig_transdc_His_kin-like_C"/>
</dbReference>
<dbReference type="SUPFAM" id="SSF55874">
    <property type="entry name" value="ATPase domain of HSP90 chaperone/DNA topoisomerase II/histidine kinase"/>
    <property type="match status" value="1"/>
</dbReference>
<accession>A0A1Y6CX35</accession>
<name>A0A1Y6CX35_9BACT</name>
<dbReference type="CDD" id="cd00088">
    <property type="entry name" value="HPT"/>
    <property type="match status" value="1"/>
</dbReference>
<dbReference type="Gene3D" id="1.20.120.160">
    <property type="entry name" value="HPT domain"/>
    <property type="match status" value="1"/>
</dbReference>
<gene>
    <name evidence="6" type="ORF">SAMN06296036_14316</name>
</gene>
<feature type="modified residue" description="Phosphohistidine" evidence="3">
    <location>
        <position position="376"/>
    </location>
</feature>
<dbReference type="STRING" id="1513793.SAMN06296036_14316"/>
<proteinExistence type="predicted"/>
<dbReference type="RefSeq" id="WP_207912407.1">
    <property type="nucleotide sequence ID" value="NZ_SLZT01000043.1"/>
</dbReference>
<dbReference type="InterPro" id="IPR036641">
    <property type="entry name" value="HPT_dom_sf"/>
</dbReference>
<dbReference type="PRINTS" id="PR00344">
    <property type="entry name" value="BCTRLSENSOR"/>
</dbReference>
<dbReference type="InterPro" id="IPR008207">
    <property type="entry name" value="Sig_transdc_His_kin_Hpt_dom"/>
</dbReference>
<comment type="catalytic activity">
    <reaction evidence="1">
        <text>ATP + protein L-histidine = ADP + protein N-phospho-L-histidine.</text>
        <dbReference type="EC" id="2.7.13.3"/>
    </reaction>
</comment>
<evidence type="ECO:0000256" key="4">
    <source>
        <dbReference type="SAM" id="Phobius"/>
    </source>
</evidence>
<evidence type="ECO:0000256" key="2">
    <source>
        <dbReference type="ARBA" id="ARBA00012438"/>
    </source>
</evidence>
<dbReference type="SMART" id="SM00387">
    <property type="entry name" value="HATPase_c"/>
    <property type="match status" value="1"/>
</dbReference>
<protein>
    <recommendedName>
        <fullName evidence="2">histidine kinase</fullName>
        <ecNumber evidence="2">2.7.13.3</ecNumber>
    </recommendedName>
</protein>
<feature type="transmembrane region" description="Helical" evidence="4">
    <location>
        <begin position="12"/>
        <end position="32"/>
    </location>
</feature>
<dbReference type="InterPro" id="IPR051315">
    <property type="entry name" value="Bact_Chemotaxis_CheA"/>
</dbReference>
<dbReference type="SUPFAM" id="SSF47226">
    <property type="entry name" value="Histidine-containing phosphotransfer domain, HPT domain"/>
    <property type="match status" value="1"/>
</dbReference>
<reference evidence="7" key="1">
    <citation type="submission" date="2017-04" db="EMBL/GenBank/DDBJ databases">
        <authorList>
            <person name="Varghese N."/>
            <person name="Submissions S."/>
        </authorList>
    </citation>
    <scope>NUCLEOTIDE SEQUENCE [LARGE SCALE GENOMIC DNA]</scope>
    <source>
        <strain evidence="7">RKEM611</strain>
    </source>
</reference>
<dbReference type="EMBL" id="FWZT01000043">
    <property type="protein sequence ID" value="SMF82800.1"/>
    <property type="molecule type" value="Genomic_DNA"/>
</dbReference>
<feature type="domain" description="HPt" evidence="5">
    <location>
        <begin position="333"/>
        <end position="439"/>
    </location>
</feature>
<dbReference type="EC" id="2.7.13.3" evidence="2"/>
<keyword evidence="4" id="KW-0812">Transmembrane</keyword>
<evidence type="ECO:0000259" key="5">
    <source>
        <dbReference type="PROSITE" id="PS50894"/>
    </source>
</evidence>
<evidence type="ECO:0000256" key="3">
    <source>
        <dbReference type="PROSITE-ProRule" id="PRU00110"/>
    </source>
</evidence>
<evidence type="ECO:0000256" key="1">
    <source>
        <dbReference type="ARBA" id="ARBA00000085"/>
    </source>
</evidence>
<keyword evidence="7" id="KW-1185">Reference proteome</keyword>
<dbReference type="AlphaFoldDB" id="A0A1Y6CX35"/>
<dbReference type="PANTHER" id="PTHR43395">
    <property type="entry name" value="SENSOR HISTIDINE KINASE CHEA"/>
    <property type="match status" value="1"/>
</dbReference>
<keyword evidence="4" id="KW-0472">Membrane</keyword>
<feature type="transmembrane region" description="Helical" evidence="4">
    <location>
        <begin position="112"/>
        <end position="132"/>
    </location>
</feature>
<dbReference type="InterPro" id="IPR003594">
    <property type="entry name" value="HATPase_dom"/>
</dbReference>
<dbReference type="InterPro" id="IPR036890">
    <property type="entry name" value="HATPase_C_sf"/>
</dbReference>
<keyword evidence="3" id="KW-0597">Phosphoprotein</keyword>
<dbReference type="PROSITE" id="PS50894">
    <property type="entry name" value="HPT"/>
    <property type="match status" value="1"/>
</dbReference>
<organism evidence="6 7">
    <name type="scientific">Pseudobacteriovorax antillogorgiicola</name>
    <dbReference type="NCBI Taxonomy" id="1513793"/>
    <lineage>
        <taxon>Bacteria</taxon>
        <taxon>Pseudomonadati</taxon>
        <taxon>Bdellovibrionota</taxon>
        <taxon>Oligoflexia</taxon>
        <taxon>Oligoflexales</taxon>
        <taxon>Pseudobacteriovoracaceae</taxon>
        <taxon>Pseudobacteriovorax</taxon>
    </lineage>
</organism>
<sequence length="682" mass="76848">MQGLGISRKMAIGFILSYCICWSPYILVYDLLLKNSLAQKFVIFVGFIPAVIALVLAIRDKPWIATIIANFSAVVTLTLITSVTGNAYSSAAMYVMIAIQSTFLLNGIRVGIIAVVFSIISYFSCTLLINSYAFEFPMESPLFRYYAYMNHFFSYLLCGVCAGIFSVTTYRYLNESKRQKNNAEFEARNTRAILDSIHQAIFSIAKGKHGYAIGDDFSKNLVHFIGNDSVAHTNPFERVFSKMNLGSEDLSHIKSLLEASMDEEPICFEANAHIAPREVHIGEKIVKIDWSFVENRKGVIAKILVVLTDITKERALEQTHRQNKLDIERLSAIANISEGQLVRFFLSAQKLLSEARDLLSKGNSLSVFNEVTRDLHTLKGMARTFNFKEISSEVHEVEDVFMSTKPPVEDKTHLFQQLDSLISLNNEYRRVAEEKLGIKLESKRVTVPTTLLDDIYREFLEVAVAMPNELESSHFKGALMRLKGIYSITLADVLQEQIRGADKQCRDMNQQSLEVSFEGEIYFISRSHIETFENVFVHLFRNSVDHGFINGGPCSVSIRSEIDEDHLHITYEDSGQGISLQKLREKATQAGFIEKDNQDQQTLLDAIFQPRLSTADTVTDISGRGLGMDYVKSALSDIGGSIQVVATQSLNDRIKIKFEMFFPKDVLDHPVEHKETPHKLGA</sequence>